<gene>
    <name evidence="3" type="primary">LOC106538758</name>
</gene>
<name>A0A6I9X3G0_9SAUR</name>
<evidence type="ECO:0000256" key="1">
    <source>
        <dbReference type="SAM" id="MobiDB-lite"/>
    </source>
</evidence>
<evidence type="ECO:0000313" key="2">
    <source>
        <dbReference type="Proteomes" id="UP000504617"/>
    </source>
</evidence>
<dbReference type="RefSeq" id="XP_013908841.1">
    <property type="nucleotide sequence ID" value="XM_014053366.1"/>
</dbReference>
<protein>
    <submittedName>
        <fullName evidence="3">NAD-dependent protein deacetylase sirtuin-2-like</fullName>
    </submittedName>
</protein>
<dbReference type="Proteomes" id="UP000504617">
    <property type="component" value="Unplaced"/>
</dbReference>
<dbReference type="OrthoDB" id="420264at2759"/>
<accession>A0A6I9X3G0</accession>
<feature type="region of interest" description="Disordered" evidence="1">
    <location>
        <begin position="59"/>
        <end position="94"/>
    </location>
</feature>
<dbReference type="Gene3D" id="3.40.50.1220">
    <property type="entry name" value="TPP-binding domain"/>
    <property type="match status" value="1"/>
</dbReference>
<dbReference type="KEGG" id="tsr:106538758"/>
<organism evidence="2 3">
    <name type="scientific">Thamnophis sirtalis</name>
    <dbReference type="NCBI Taxonomy" id="35019"/>
    <lineage>
        <taxon>Eukaryota</taxon>
        <taxon>Metazoa</taxon>
        <taxon>Chordata</taxon>
        <taxon>Craniata</taxon>
        <taxon>Vertebrata</taxon>
        <taxon>Euteleostomi</taxon>
        <taxon>Lepidosauria</taxon>
        <taxon>Squamata</taxon>
        <taxon>Bifurcata</taxon>
        <taxon>Unidentata</taxon>
        <taxon>Episquamata</taxon>
        <taxon>Toxicofera</taxon>
        <taxon>Serpentes</taxon>
        <taxon>Colubroidea</taxon>
        <taxon>Colubridae</taxon>
        <taxon>Natricinae</taxon>
        <taxon>Thamnophis</taxon>
    </lineage>
</organism>
<reference evidence="3" key="1">
    <citation type="submission" date="2025-08" db="UniProtKB">
        <authorList>
            <consortium name="RefSeq"/>
        </authorList>
    </citation>
    <scope>IDENTIFICATION</scope>
    <source>
        <tissue evidence="3">Skeletal muscle</tissue>
    </source>
</reference>
<keyword evidence="2" id="KW-1185">Reference proteome</keyword>
<evidence type="ECO:0000313" key="3">
    <source>
        <dbReference type="RefSeq" id="XP_013908841.1"/>
    </source>
</evidence>
<dbReference type="AlphaFoldDB" id="A0A6I9X3G0"/>
<sequence>MSLMGLSCGMDFDSEKAYRDVAWLGDCDEGCLALAELLGWKKELEELVKKEHAIIEAQSGQTVGVGAGAGQQPVKKQEQNPPSEKEKPAAKKEE</sequence>
<feature type="compositionally biased region" description="Basic and acidic residues" evidence="1">
    <location>
        <begin position="75"/>
        <end position="94"/>
    </location>
</feature>
<dbReference type="GeneID" id="106538758"/>
<proteinExistence type="predicted"/>